<proteinExistence type="predicted"/>
<dbReference type="InterPro" id="IPR000219">
    <property type="entry name" value="DH_dom"/>
</dbReference>
<dbReference type="Gene3D" id="1.20.900.10">
    <property type="entry name" value="Dbl homology (DH) domain"/>
    <property type="match status" value="1"/>
</dbReference>
<dbReference type="PROSITE" id="PS50010">
    <property type="entry name" value="DH_2"/>
    <property type="match status" value="1"/>
</dbReference>
<accession>A0A086IZV4</accession>
<evidence type="ECO:0000259" key="4">
    <source>
        <dbReference type="PROSITE" id="PS50219"/>
    </source>
</evidence>
<keyword evidence="2" id="KW-0472">Membrane</keyword>
<dbReference type="Proteomes" id="UP000005622">
    <property type="component" value="Unassembled WGS sequence"/>
</dbReference>
<protein>
    <recommendedName>
        <fullName evidence="8">DH domain-containing protein</fullName>
    </recommendedName>
</protein>
<accession>H8ZCD0</accession>
<dbReference type="PROSITE" id="PS50219">
    <property type="entry name" value="CNH"/>
    <property type="match status" value="1"/>
</dbReference>
<keyword evidence="1" id="KW-0344">Guanine-nucleotide releasing factor</keyword>
<feature type="domain" description="DH" evidence="3">
    <location>
        <begin position="19"/>
        <end position="220"/>
    </location>
</feature>
<dbReference type="GO" id="GO:0005085">
    <property type="term" value="F:guanyl-nucleotide exchange factor activity"/>
    <property type="evidence" value="ECO:0007669"/>
    <property type="project" value="UniProtKB-KW"/>
</dbReference>
<evidence type="ECO:0000256" key="2">
    <source>
        <dbReference type="SAM" id="Phobius"/>
    </source>
</evidence>
<dbReference type="SMART" id="SM00325">
    <property type="entry name" value="RhoGEF"/>
    <property type="match status" value="1"/>
</dbReference>
<evidence type="ECO:0000313" key="7">
    <source>
        <dbReference type="Proteomes" id="UP000054524"/>
    </source>
</evidence>
<feature type="domain" description="CNH" evidence="4">
    <location>
        <begin position="378"/>
        <end position="663"/>
    </location>
</feature>
<dbReference type="AlphaFoldDB" id="H8ZCD0"/>
<dbReference type="HOGENOM" id="CLU_018585_0_0_1"/>
<evidence type="ECO:0008006" key="8">
    <source>
        <dbReference type="Google" id="ProtNLM"/>
    </source>
</evidence>
<keyword evidence="2" id="KW-1133">Transmembrane helix</keyword>
<dbReference type="PANTHER" id="PTHR46572:SF1">
    <property type="entry name" value="RHO1 GUANINE NUCLEOTIDE EXCHANGE FACTOR TUS1"/>
    <property type="match status" value="1"/>
</dbReference>
<reference evidence="6 7" key="3">
    <citation type="journal article" date="2014" name="Genome Announc.">
        <title>Genome Sequence of the Microsporidian Species Nematocida sp1 Strain ERTm6 (ATCC PRA-372).</title>
        <authorList>
            <person name="Bakowski M.A."/>
            <person name="Priest M."/>
            <person name="Young S."/>
            <person name="Cuomo C.A."/>
            <person name="Troemel E.R."/>
        </authorList>
    </citation>
    <scope>NUCLEOTIDE SEQUENCE [LARGE SCALE GENOMIC DNA]</scope>
    <source>
        <strain evidence="6 7">ERTm6</strain>
    </source>
</reference>
<dbReference type="OrthoDB" id="2272012at2759"/>
<dbReference type="STRING" id="944018.H8ZCD0"/>
<feature type="transmembrane region" description="Helical" evidence="2">
    <location>
        <begin position="609"/>
        <end position="631"/>
    </location>
</feature>
<name>H8ZCD0_NEMA1</name>
<dbReference type="Pfam" id="PF00780">
    <property type="entry name" value="CNH"/>
    <property type="match status" value="1"/>
</dbReference>
<dbReference type="Pfam" id="PF00621">
    <property type="entry name" value="RhoGEF"/>
    <property type="match status" value="1"/>
</dbReference>
<reference evidence="6" key="2">
    <citation type="submission" date="2012-10" db="EMBL/GenBank/DDBJ databases">
        <authorList>
            <consortium name="The Broad Institute Genome Sequencing Platform"/>
            <consortium name="The Broad Institute Genome Sequencing Center for Infectious Disease"/>
            <person name="Cuomo C."/>
            <person name="Troemel E."/>
            <person name="Walker B."/>
            <person name="Young S.K."/>
            <person name="Zeng Q."/>
            <person name="Gargeya S."/>
            <person name="Fitzgerald M."/>
            <person name="Haas B."/>
            <person name="Abouelleil A."/>
            <person name="Alvarado L."/>
            <person name="Arachchi H.M."/>
            <person name="Berlin A.M."/>
            <person name="Chapman S.B."/>
            <person name="Goldberg J."/>
            <person name="Griggs A."/>
            <person name="Gujja S."/>
            <person name="Hansen M."/>
            <person name="Howarth C."/>
            <person name="Imamovic A."/>
            <person name="Larimer J."/>
            <person name="McCowan C."/>
            <person name="Murphy C."/>
            <person name="Neiman D."/>
            <person name="Pearson M."/>
            <person name="Priest M."/>
            <person name="Roberts A."/>
            <person name="Saif S."/>
            <person name="Shea T."/>
            <person name="Sisk P."/>
            <person name="Sykes S."/>
            <person name="Wortman J."/>
            <person name="Nusbaum C."/>
            <person name="Birren B."/>
        </authorList>
    </citation>
    <scope>NUCLEOTIDE SEQUENCE</scope>
    <source>
        <strain evidence="6">ERTm6</strain>
    </source>
</reference>
<dbReference type="PANTHER" id="PTHR46572">
    <property type="entry name" value="RHO1 GDP-GTP EXCHANGE PROTEIN 1-RELATED"/>
    <property type="match status" value="1"/>
</dbReference>
<keyword evidence="2" id="KW-0812">Transmembrane</keyword>
<keyword evidence="7" id="KW-1185">Reference proteome</keyword>
<evidence type="ECO:0000259" key="3">
    <source>
        <dbReference type="PROSITE" id="PS50010"/>
    </source>
</evidence>
<reference evidence="5" key="1">
    <citation type="submission" date="2011-03" db="EMBL/GenBank/DDBJ databases">
        <title>The Genome Sequence of Nematocida sp1 strain ERTm2.</title>
        <authorList>
            <consortium name="The Broad Institute Genome Sequencing Platform"/>
            <consortium name="The Broad Institute Genome Sequencing Center for Infectious Disease"/>
            <person name="Cuomo C."/>
            <person name="Troemel E."/>
            <person name="Young S.K."/>
            <person name="Zeng Q."/>
            <person name="Gargeya S."/>
            <person name="Fitzgerald M."/>
            <person name="Haas B."/>
            <person name="Abouelleil A."/>
            <person name="Alvarado L."/>
            <person name="Arachchi H.M."/>
            <person name="Berlin A."/>
            <person name="Brown A."/>
            <person name="Chapman S.B."/>
            <person name="Chen Z."/>
            <person name="Dunbar C."/>
            <person name="Freedman E."/>
            <person name="Gearin G."/>
            <person name="Gellesch M."/>
            <person name="Goldberg J."/>
            <person name="Griggs A."/>
            <person name="Gujja S."/>
            <person name="Heilman E.R."/>
            <person name="Heiman D."/>
            <person name="Howarth C."/>
            <person name="Larson L."/>
            <person name="Lui A."/>
            <person name="MacDonald P.J.P."/>
            <person name="Mehta T."/>
            <person name="Montmayeur A."/>
            <person name="Murphy C."/>
            <person name="Neiman D."/>
            <person name="Pearson M."/>
            <person name="Priest M."/>
            <person name="Roberts A."/>
            <person name="Saif S."/>
            <person name="Shea T."/>
            <person name="Shenoy N."/>
            <person name="Sisk P."/>
            <person name="Stolte C."/>
            <person name="Sykes S."/>
            <person name="White J."/>
            <person name="Yandava C."/>
            <person name="Wortman J."/>
            <person name="Nusbaum C."/>
            <person name="Birren B."/>
        </authorList>
    </citation>
    <scope>NUCLEOTIDE SEQUENCE</scope>
    <source>
        <strain evidence="5">ERTm2</strain>
    </source>
</reference>
<organism evidence="5">
    <name type="scientific">Nematocida ausubeli (strain ATCC PRA-371 / ERTm2)</name>
    <name type="common">Nematode killer fungus</name>
    <dbReference type="NCBI Taxonomy" id="1913371"/>
    <lineage>
        <taxon>Eukaryota</taxon>
        <taxon>Fungi</taxon>
        <taxon>Fungi incertae sedis</taxon>
        <taxon>Microsporidia</taxon>
        <taxon>Nematocida</taxon>
    </lineage>
</organism>
<dbReference type="InterPro" id="IPR035899">
    <property type="entry name" value="DBL_dom_sf"/>
</dbReference>
<dbReference type="EMBL" id="AKIJ01000005">
    <property type="protein sequence ID" value="KFG25422.1"/>
    <property type="molecule type" value="Genomic_DNA"/>
</dbReference>
<gene>
    <name evidence="5" type="ORF">NERG_01373</name>
    <name evidence="6" type="ORF">NESG_02196</name>
</gene>
<evidence type="ECO:0000256" key="1">
    <source>
        <dbReference type="ARBA" id="ARBA00022658"/>
    </source>
</evidence>
<sequence length="680" mass="78354">MPDAMDPNKDKNNLEKRQKRMQAIYELFESESEYVYDLVLWTRTIKHLVVNTTTLDVYSKQVFLSKVIGNSDSIYQLHDAILINFMKTLKIARNTPKDVFLRLDITPELLIEVLKGYSIRKTLISSIYIEYAGRVPQATGTMEILIEDNKNFDAEISDVLHRINRLHLGCSHFIMRPMQKITRYPLLFKAILKQALPEEEAALSEEITNIQQINLHVNQNVQYSTEYFTLFHLSHEINYKHRPAFSIGIIQKNRKLIRMEEEISLISGLSRKTVSIVILDNAVFLIECIIKIRGIYKKTVKTLLDEYMAPDRVEACIVESPDKKEIQLEISCGDKKYLAECKGWVAEEIVQVIKDIKEAEQSKFYKFTVEEMENLVEGEDISLSLISPSLIEEWSSSGIGDIVIGCQEYLEVILNNQRTRIVDKKPCMDVVYNEKVSNVFVRIEKAVYSFVISQDIQQSPPKLRKLIGCTDISFIKNGETENEILLIAKQIGYLGSEELFIFKITADQTGYLTKKTHRRMYIAGDIMDVSFFGKNMVLSSNDFELIDLVDLTTQELLDPLDKTIAIYVDKTESKPLSISKIDDNLYLVALSDVGFYINKYGSRKKTNIVFLWLMAVNYVFVFKEYIIAIGAEQVKIFTLKDGILRGIFEIANCKHLHHPDYIIIYNDTKIYRITSPEISS</sequence>
<dbReference type="InterPro" id="IPR001180">
    <property type="entry name" value="CNH_dom"/>
</dbReference>
<dbReference type="EMBL" id="JH604635">
    <property type="protein sequence ID" value="EHY65766.1"/>
    <property type="molecule type" value="Genomic_DNA"/>
</dbReference>
<evidence type="ECO:0000313" key="6">
    <source>
        <dbReference type="EMBL" id="KFG25422.1"/>
    </source>
</evidence>
<dbReference type="InterPro" id="IPR052233">
    <property type="entry name" value="Rho-type_GEFs"/>
</dbReference>
<dbReference type="SUPFAM" id="SSF48065">
    <property type="entry name" value="DBL homology domain (DH-domain)"/>
    <property type="match status" value="1"/>
</dbReference>
<evidence type="ECO:0000313" key="5">
    <source>
        <dbReference type="EMBL" id="EHY65766.1"/>
    </source>
</evidence>
<dbReference type="Proteomes" id="UP000054524">
    <property type="component" value="Unassembled WGS sequence"/>
</dbReference>